<dbReference type="InterPro" id="IPR027806">
    <property type="entry name" value="HARBI1_dom"/>
</dbReference>
<evidence type="ECO:0000256" key="2">
    <source>
        <dbReference type="ARBA" id="ARBA00022723"/>
    </source>
</evidence>
<evidence type="ECO:0000256" key="1">
    <source>
        <dbReference type="ARBA" id="ARBA00001968"/>
    </source>
</evidence>
<comment type="cofactor">
    <cofactor evidence="1">
        <name>a divalent metal cation</name>
        <dbReference type="ChEBI" id="CHEBI:60240"/>
    </cofactor>
</comment>
<keyword evidence="2" id="KW-0479">Metal-binding</keyword>
<feature type="domain" description="DDE Tnp4" evidence="3">
    <location>
        <begin position="99"/>
        <end position="256"/>
    </location>
</feature>
<dbReference type="RefSeq" id="WP_239266612.1">
    <property type="nucleotide sequence ID" value="NZ_JAKRCV010000104.1"/>
</dbReference>
<protein>
    <submittedName>
        <fullName evidence="4">Transposase</fullName>
    </submittedName>
</protein>
<sequence>MPVPVVVVRRVSAWLQAHRRAHDKRPWQQAATCWTQAVLFLRWLIDATGVHRLARDAGLSQATAYRYLHEAITVVAERQPDLHEVVAGQLVAGAPFVCLDGTLIHTNRCSTPSTSGNGASKGNDAWYSGKHHHHGGNVQVLTDSTGFPIWTSPVEPGSTHDITAARTHALPALYAAAAKGLPTLADKGYTGAGIGIHTPFKGATLAPGNRTYNRIQRALRAPAERANAILKTYRALRNVTLDPNRIGAITAAALVIATMTRGRW</sequence>
<dbReference type="EMBL" id="JAKRCV010000104">
    <property type="protein sequence ID" value="MCG7323743.1"/>
    <property type="molecule type" value="Genomic_DNA"/>
</dbReference>
<gene>
    <name evidence="4" type="ORF">MHL29_17875</name>
</gene>
<proteinExistence type="predicted"/>
<evidence type="ECO:0000259" key="3">
    <source>
        <dbReference type="Pfam" id="PF13359"/>
    </source>
</evidence>
<accession>A0ABS9Q9F7</accession>
<dbReference type="Proteomes" id="UP001521931">
    <property type="component" value="Unassembled WGS sequence"/>
</dbReference>
<keyword evidence="5" id="KW-1185">Reference proteome</keyword>
<name>A0ABS9Q9F7_9MICO</name>
<evidence type="ECO:0000313" key="4">
    <source>
        <dbReference type="EMBL" id="MCG7323743.1"/>
    </source>
</evidence>
<reference evidence="4 5" key="1">
    <citation type="submission" date="2022-02" db="EMBL/GenBank/DDBJ databases">
        <title>Uncovering new skin microbiome diversity through culturing and metagenomics.</title>
        <authorList>
            <person name="Conlan S."/>
            <person name="Deming C."/>
            <person name="Nisc Comparative Sequencing Program N."/>
            <person name="Segre J.A."/>
        </authorList>
    </citation>
    <scope>NUCLEOTIDE SEQUENCE [LARGE SCALE GENOMIC DNA]</scope>
    <source>
        <strain evidence="4 5">ACRQZ</strain>
    </source>
</reference>
<evidence type="ECO:0000313" key="5">
    <source>
        <dbReference type="Proteomes" id="UP001521931"/>
    </source>
</evidence>
<comment type="caution">
    <text evidence="4">The sequence shown here is derived from an EMBL/GenBank/DDBJ whole genome shotgun (WGS) entry which is preliminary data.</text>
</comment>
<dbReference type="Pfam" id="PF13359">
    <property type="entry name" value="DDE_Tnp_4"/>
    <property type="match status" value="1"/>
</dbReference>
<organism evidence="4 5">
    <name type="scientific">Arsenicicoccus bolidensis</name>
    <dbReference type="NCBI Taxonomy" id="229480"/>
    <lineage>
        <taxon>Bacteria</taxon>
        <taxon>Bacillati</taxon>
        <taxon>Actinomycetota</taxon>
        <taxon>Actinomycetes</taxon>
        <taxon>Micrococcales</taxon>
        <taxon>Intrasporangiaceae</taxon>
        <taxon>Arsenicicoccus</taxon>
    </lineage>
</organism>